<keyword evidence="4" id="KW-0238">DNA-binding</keyword>
<dbReference type="InterPro" id="IPR001789">
    <property type="entry name" value="Sig_transdc_resp-reg_receiver"/>
</dbReference>
<keyword evidence="5" id="KW-1185">Reference proteome</keyword>
<protein>
    <submittedName>
        <fullName evidence="4">DNA-binding response regulator, LytR/AlgR family</fullName>
    </submittedName>
</protein>
<evidence type="ECO:0000256" key="1">
    <source>
        <dbReference type="PROSITE-ProRule" id="PRU00169"/>
    </source>
</evidence>
<evidence type="ECO:0000313" key="5">
    <source>
        <dbReference type="Proteomes" id="UP000199513"/>
    </source>
</evidence>
<gene>
    <name evidence="4" type="ORF">SAMN04488541_10158</name>
</gene>
<dbReference type="RefSeq" id="WP_091544475.1">
    <property type="nucleotide sequence ID" value="NZ_FONY01000015.1"/>
</dbReference>
<dbReference type="PANTHER" id="PTHR37299:SF1">
    <property type="entry name" value="STAGE 0 SPORULATION PROTEIN A HOMOLOG"/>
    <property type="match status" value="1"/>
</dbReference>
<sequence>MKVNCLVIDDDPISRTIVCNYINQVDSLYLVASCENPVQAMNYLHNSHIHIIFSDIEMPMLNGLEFIKSLSEPPLFIFITSHQEYALEGFEVNATDFLTKPFTYARFLKAVNKALELIADNEKEVIDVQKDYFFVKLDSKLIKLYFDEVLYVEAQKDYVKIYTNTGKPQLVWLNLKHIEEQFPPDLFVRTHRSYIVNISKVDVILNEEVIIGNTSIPLGMSYKENVLKLIDPKLIKR</sequence>
<evidence type="ECO:0000313" key="4">
    <source>
        <dbReference type="EMBL" id="SFF07759.1"/>
    </source>
</evidence>
<dbReference type="SUPFAM" id="SSF52172">
    <property type="entry name" value="CheY-like"/>
    <property type="match status" value="1"/>
</dbReference>
<keyword evidence="1" id="KW-0597">Phosphoprotein</keyword>
<dbReference type="Proteomes" id="UP000199513">
    <property type="component" value="Unassembled WGS sequence"/>
</dbReference>
<dbReference type="OrthoDB" id="1646880at2"/>
<dbReference type="STRING" id="1003.SAMN04488541_10158"/>
<dbReference type="Gene3D" id="2.40.50.1020">
    <property type="entry name" value="LytTr DNA-binding domain"/>
    <property type="match status" value="1"/>
</dbReference>
<dbReference type="GO" id="GO:0000156">
    <property type="term" value="F:phosphorelay response regulator activity"/>
    <property type="evidence" value="ECO:0007669"/>
    <property type="project" value="InterPro"/>
</dbReference>
<feature type="modified residue" description="4-aspartylphosphate" evidence="1">
    <location>
        <position position="55"/>
    </location>
</feature>
<dbReference type="PROSITE" id="PS50110">
    <property type="entry name" value="RESPONSE_REGULATORY"/>
    <property type="match status" value="1"/>
</dbReference>
<dbReference type="Pfam" id="PF00072">
    <property type="entry name" value="Response_reg"/>
    <property type="match status" value="1"/>
</dbReference>
<dbReference type="GO" id="GO:0003677">
    <property type="term" value="F:DNA binding"/>
    <property type="evidence" value="ECO:0007669"/>
    <property type="project" value="UniProtKB-KW"/>
</dbReference>
<feature type="domain" description="HTH LytTR-type" evidence="3">
    <location>
        <begin position="133"/>
        <end position="201"/>
    </location>
</feature>
<dbReference type="SMART" id="SM00850">
    <property type="entry name" value="LytTR"/>
    <property type="match status" value="1"/>
</dbReference>
<dbReference type="EMBL" id="FONY01000015">
    <property type="protein sequence ID" value="SFF07759.1"/>
    <property type="molecule type" value="Genomic_DNA"/>
</dbReference>
<accession>A0A1I2FSA9</accession>
<proteinExistence type="predicted"/>
<reference evidence="4 5" key="1">
    <citation type="submission" date="2016-10" db="EMBL/GenBank/DDBJ databases">
        <authorList>
            <person name="de Groot N.N."/>
        </authorList>
    </citation>
    <scope>NUCLEOTIDE SEQUENCE [LARGE SCALE GENOMIC DNA]</scope>
    <source>
        <strain>GEY</strain>
        <strain evidence="5">DSM 9560</strain>
    </source>
</reference>
<organism evidence="4 5">
    <name type="scientific">Thermoflexibacter ruber</name>
    <dbReference type="NCBI Taxonomy" id="1003"/>
    <lineage>
        <taxon>Bacteria</taxon>
        <taxon>Pseudomonadati</taxon>
        <taxon>Bacteroidota</taxon>
        <taxon>Cytophagia</taxon>
        <taxon>Cytophagales</taxon>
        <taxon>Thermoflexibacteraceae</taxon>
        <taxon>Thermoflexibacter</taxon>
    </lineage>
</organism>
<dbReference type="InterPro" id="IPR007492">
    <property type="entry name" value="LytTR_DNA-bd_dom"/>
</dbReference>
<dbReference type="InterPro" id="IPR046947">
    <property type="entry name" value="LytR-like"/>
</dbReference>
<evidence type="ECO:0000259" key="3">
    <source>
        <dbReference type="PROSITE" id="PS50930"/>
    </source>
</evidence>
<dbReference type="SMART" id="SM00448">
    <property type="entry name" value="REC"/>
    <property type="match status" value="1"/>
</dbReference>
<name>A0A1I2FSA9_9BACT</name>
<dbReference type="Gene3D" id="3.40.50.2300">
    <property type="match status" value="1"/>
</dbReference>
<dbReference type="PROSITE" id="PS50930">
    <property type="entry name" value="HTH_LYTTR"/>
    <property type="match status" value="1"/>
</dbReference>
<evidence type="ECO:0000259" key="2">
    <source>
        <dbReference type="PROSITE" id="PS50110"/>
    </source>
</evidence>
<dbReference type="InterPro" id="IPR011006">
    <property type="entry name" value="CheY-like_superfamily"/>
</dbReference>
<dbReference type="AlphaFoldDB" id="A0A1I2FSA9"/>
<dbReference type="Pfam" id="PF04397">
    <property type="entry name" value="LytTR"/>
    <property type="match status" value="1"/>
</dbReference>
<dbReference type="PANTHER" id="PTHR37299">
    <property type="entry name" value="TRANSCRIPTIONAL REGULATOR-RELATED"/>
    <property type="match status" value="1"/>
</dbReference>
<feature type="domain" description="Response regulatory" evidence="2">
    <location>
        <begin position="4"/>
        <end position="115"/>
    </location>
</feature>